<keyword evidence="11 16" id="KW-0443">Lipid metabolism</keyword>
<evidence type="ECO:0000256" key="14">
    <source>
        <dbReference type="ARBA" id="ARBA00023239"/>
    </source>
</evidence>
<dbReference type="GO" id="GO:0042761">
    <property type="term" value="P:very long-chain fatty acid biosynthetic process"/>
    <property type="evidence" value="ECO:0007669"/>
    <property type="project" value="TreeGrafter"/>
</dbReference>
<evidence type="ECO:0000256" key="3">
    <source>
        <dbReference type="ARBA" id="ARBA00007811"/>
    </source>
</evidence>
<keyword evidence="14 16" id="KW-0456">Lyase</keyword>
<dbReference type="PROSITE" id="PS51203">
    <property type="entry name" value="CS"/>
    <property type="match status" value="1"/>
</dbReference>
<dbReference type="GO" id="GO:0102158">
    <property type="term" value="F:very-long-chain (3R)-3-hydroxyacyl-CoA dehydratase activity"/>
    <property type="evidence" value="ECO:0007669"/>
    <property type="project" value="UniProtKB-EC"/>
</dbReference>
<evidence type="ECO:0000313" key="18">
    <source>
        <dbReference type="EMBL" id="JAV11475.1"/>
    </source>
</evidence>
<feature type="domain" description="CS" evidence="17">
    <location>
        <begin position="4"/>
        <end position="94"/>
    </location>
</feature>
<dbReference type="CDD" id="cd06465">
    <property type="entry name" value="p23_hB-ind1_like"/>
    <property type="match status" value="1"/>
</dbReference>
<dbReference type="GO" id="GO:0005789">
    <property type="term" value="C:endoplasmic reticulum membrane"/>
    <property type="evidence" value="ECO:0007669"/>
    <property type="project" value="UniProtKB-SubCell"/>
</dbReference>
<keyword evidence="10" id="KW-0175">Coiled coil</keyword>
<evidence type="ECO:0000256" key="7">
    <source>
        <dbReference type="ARBA" id="ARBA00022824"/>
    </source>
</evidence>
<sequence>MQNTLNPLVFWSQTEGQINLKVDLKDSQVDKFECTGSRITFQATGHGASGSQKYGFSLELYNDVDADGSKITSSDSKVDIVLKKNSASWWPQLCPAGTEKLHFLKIDFDKWKSGEDDSQSEDEKRDAQRDILADYPDVLQRLQAQELGYRKEQGKKVYLALYNLLQFCGFLYIVSVLGLRLARDGHEATHEAFDAVGKVFKFCQLMQFLEVLHPMFGYTKGGILPPLMQTAGRAVVLFLAIDTEERVQRLTIVAYLFLVWAIIELVRYPHYLMRLMGVHVAQLEWLRYTLWIPLYPLGALYETLVLLRAAEYMEASDRFSIRMPNAWNFTFDMALAIRIYVLVCILPGVSYLMSMMQKARRKRLRPRSKKLA</sequence>
<dbReference type="EMBL" id="GFDF01002609">
    <property type="protein sequence ID" value="JAV11475.1"/>
    <property type="molecule type" value="Transcribed_RNA"/>
</dbReference>
<keyword evidence="6 16" id="KW-0812">Transmembrane</keyword>
<organism evidence="18">
    <name type="scientific">Nyssomyia neivai</name>
    <dbReference type="NCBI Taxonomy" id="330878"/>
    <lineage>
        <taxon>Eukaryota</taxon>
        <taxon>Metazoa</taxon>
        <taxon>Ecdysozoa</taxon>
        <taxon>Arthropoda</taxon>
        <taxon>Hexapoda</taxon>
        <taxon>Insecta</taxon>
        <taxon>Pterygota</taxon>
        <taxon>Neoptera</taxon>
        <taxon>Endopterygota</taxon>
        <taxon>Diptera</taxon>
        <taxon>Nematocera</taxon>
        <taxon>Psychodoidea</taxon>
        <taxon>Psychodidae</taxon>
        <taxon>Nyssomyia</taxon>
    </lineage>
</organism>
<dbReference type="SUPFAM" id="SSF49764">
    <property type="entry name" value="HSP20-like chaperones"/>
    <property type="match status" value="1"/>
</dbReference>
<dbReference type="PANTHER" id="PTHR11035">
    <property type="entry name" value="VERY-LONG-CHAIN (3R)-3-HYDROXYACYL-COA DEHYDRATASE"/>
    <property type="match status" value="1"/>
</dbReference>
<comment type="subcellular location">
    <subcellularLocation>
        <location evidence="1 16">Endoplasmic reticulum membrane</location>
        <topology evidence="1 16">Multi-pass membrane protein</topology>
    </subcellularLocation>
</comment>
<comment type="catalytic activity">
    <reaction evidence="16">
        <text>a very-long-chain (3R)-3-hydroxyacyl-CoA = a very-long-chain (2E)-enoyl-CoA + H2O</text>
        <dbReference type="Rhea" id="RHEA:45812"/>
        <dbReference type="ChEBI" id="CHEBI:15377"/>
        <dbReference type="ChEBI" id="CHEBI:83728"/>
        <dbReference type="ChEBI" id="CHEBI:85440"/>
        <dbReference type="EC" id="4.2.1.134"/>
    </reaction>
</comment>
<name>A0A1L8DYX2_9DIPT</name>
<keyword evidence="7 16" id="KW-0256">Endoplasmic reticulum</keyword>
<dbReference type="EC" id="4.2.1.134" evidence="4 16"/>
<dbReference type="AlphaFoldDB" id="A0A1L8DYX2"/>
<evidence type="ECO:0000256" key="5">
    <source>
        <dbReference type="ARBA" id="ARBA00022516"/>
    </source>
</evidence>
<evidence type="ECO:0000256" key="2">
    <source>
        <dbReference type="ARBA" id="ARBA00005194"/>
    </source>
</evidence>
<evidence type="ECO:0000256" key="16">
    <source>
        <dbReference type="RuleBase" id="RU363109"/>
    </source>
</evidence>
<comment type="caution">
    <text evidence="16">Lacks conserved residue(s) required for the propagation of feature annotation.</text>
</comment>
<dbReference type="InterPro" id="IPR007052">
    <property type="entry name" value="CS_dom"/>
</dbReference>
<reference evidence="18" key="1">
    <citation type="submission" date="2016-12" db="EMBL/GenBank/DDBJ databases">
        <title>An insight into the sialome and mialome of the sand fly, Nyssomyia neivai.</title>
        <authorList>
            <person name="Sebastian V."/>
            <person name="Goulart T.M."/>
            <person name="Oliveira W."/>
            <person name="Calvo E."/>
            <person name="Oliveira L.F."/>
            <person name="Pinto M.C."/>
            <person name="Rosselino A.M."/>
            <person name="Ribeiro J.M."/>
        </authorList>
    </citation>
    <scope>NUCLEOTIDE SEQUENCE</scope>
</reference>
<evidence type="ECO:0000256" key="9">
    <source>
        <dbReference type="ARBA" id="ARBA00022989"/>
    </source>
</evidence>
<dbReference type="FunFam" id="2.60.40.790:FF:000013">
    <property type="entry name" value="Very-long-chain (3R)-3-hydroxyacyl-CoA dehydratase"/>
    <property type="match status" value="1"/>
</dbReference>
<comment type="pathway">
    <text evidence="2 16">Lipid metabolism; fatty acid biosynthesis.</text>
</comment>
<dbReference type="GO" id="GO:0030148">
    <property type="term" value="P:sphingolipid biosynthetic process"/>
    <property type="evidence" value="ECO:0007669"/>
    <property type="project" value="TreeGrafter"/>
</dbReference>
<comment type="function">
    <text evidence="16">Catalyzes the third of the four reactions of the long-chain fatty acids elongation cycle. This endoplasmic reticulum-bound enzymatic process, allows the addition of two carbons to the chain of long- and very long-chain fatty acids/VLCFAs per cycle. This enzyme catalyzes the dehydration of the 3-hydroxyacyl-CoA intermediate into trans-2,3-enoyl-CoA, within each cycle of fatty acid elongation. Thereby, it participates to the production of VLCFAs of different chain lengths that are involved in multiple biological processes as precursors of membrane lipids and lipid mediators.</text>
</comment>
<keyword evidence="5 16" id="KW-0444">Lipid biosynthesis</keyword>
<dbReference type="PANTHER" id="PTHR11035:SF35">
    <property type="entry name" value="VERY-LONG-CHAIN (3R)-3-HYDROXYACYL-COA DEHYDRATASE"/>
    <property type="match status" value="1"/>
</dbReference>
<dbReference type="InterPro" id="IPR007482">
    <property type="entry name" value="Tyr_Pase-like_PTPLA"/>
</dbReference>
<proteinExistence type="inferred from homology"/>
<keyword evidence="13 16" id="KW-0275">Fatty acid biosynthesis</keyword>
<keyword evidence="12 16" id="KW-0472">Membrane</keyword>
<comment type="similarity">
    <text evidence="3 16">Belongs to the very long-chain fatty acids dehydratase HACD family.</text>
</comment>
<dbReference type="InterPro" id="IPR008978">
    <property type="entry name" value="HSP20-like_chaperone"/>
</dbReference>
<protein>
    <recommendedName>
        <fullName evidence="4 16">Very-long-chain (3R)-3-hydroxyacyl-CoA dehydratase</fullName>
        <ecNumber evidence="4 16">4.2.1.134</ecNumber>
    </recommendedName>
</protein>
<accession>A0A1L8DYX2</accession>
<feature type="transmembrane region" description="Helical" evidence="16">
    <location>
        <begin position="329"/>
        <end position="353"/>
    </location>
</feature>
<dbReference type="Pfam" id="PF04387">
    <property type="entry name" value="PTPLA"/>
    <property type="match status" value="1"/>
</dbReference>
<keyword evidence="9 16" id="KW-1133">Transmembrane helix</keyword>
<feature type="transmembrane region" description="Helical" evidence="16">
    <location>
        <begin position="157"/>
        <end position="179"/>
    </location>
</feature>
<evidence type="ECO:0000256" key="6">
    <source>
        <dbReference type="ARBA" id="ARBA00022692"/>
    </source>
</evidence>
<feature type="transmembrane region" description="Helical" evidence="16">
    <location>
        <begin position="288"/>
        <end position="309"/>
    </location>
</feature>
<dbReference type="Gene3D" id="2.60.40.790">
    <property type="match status" value="1"/>
</dbReference>
<feature type="transmembrane region" description="Helical" evidence="16">
    <location>
        <begin position="247"/>
        <end position="267"/>
    </location>
</feature>
<evidence type="ECO:0000256" key="8">
    <source>
        <dbReference type="ARBA" id="ARBA00022832"/>
    </source>
</evidence>
<dbReference type="Pfam" id="PF04969">
    <property type="entry name" value="CS"/>
    <property type="match status" value="1"/>
</dbReference>
<evidence type="ECO:0000256" key="4">
    <source>
        <dbReference type="ARBA" id="ARBA00013122"/>
    </source>
</evidence>
<evidence type="ECO:0000256" key="11">
    <source>
        <dbReference type="ARBA" id="ARBA00023098"/>
    </source>
</evidence>
<keyword evidence="8 16" id="KW-0276">Fatty acid metabolism</keyword>
<dbReference type="GO" id="GO:0030497">
    <property type="term" value="P:fatty acid elongation"/>
    <property type="evidence" value="ECO:0007669"/>
    <property type="project" value="TreeGrafter"/>
</dbReference>
<evidence type="ECO:0000256" key="13">
    <source>
        <dbReference type="ARBA" id="ARBA00023160"/>
    </source>
</evidence>
<dbReference type="UniPathway" id="UPA00094"/>
<evidence type="ECO:0000256" key="12">
    <source>
        <dbReference type="ARBA" id="ARBA00023136"/>
    </source>
</evidence>
<comment type="similarity">
    <text evidence="15">Belongs to the p23/wos2 family.</text>
</comment>
<evidence type="ECO:0000256" key="15">
    <source>
        <dbReference type="ARBA" id="ARBA00025733"/>
    </source>
</evidence>
<evidence type="ECO:0000259" key="17">
    <source>
        <dbReference type="PROSITE" id="PS51203"/>
    </source>
</evidence>
<evidence type="ECO:0000256" key="10">
    <source>
        <dbReference type="ARBA" id="ARBA00023054"/>
    </source>
</evidence>
<evidence type="ECO:0000256" key="1">
    <source>
        <dbReference type="ARBA" id="ARBA00004477"/>
    </source>
</evidence>